<gene>
    <name evidence="2" type="ORF">SAMN05421756_104266</name>
</gene>
<dbReference type="AlphaFoldDB" id="A0A1H9HI92"/>
<dbReference type="Proteomes" id="UP000198504">
    <property type="component" value="Unassembled WGS sequence"/>
</dbReference>
<evidence type="ECO:0000313" key="2">
    <source>
        <dbReference type="EMBL" id="SEQ62070.1"/>
    </source>
</evidence>
<keyword evidence="1" id="KW-0472">Membrane</keyword>
<proteinExistence type="predicted"/>
<name>A0A1H9HI92_9ACTN</name>
<protein>
    <submittedName>
        <fullName evidence="2">Uncharacterized protein</fullName>
    </submittedName>
</protein>
<keyword evidence="1" id="KW-0812">Transmembrane</keyword>
<dbReference type="EMBL" id="FOFA01000004">
    <property type="protein sequence ID" value="SEQ62070.1"/>
    <property type="molecule type" value="Genomic_DNA"/>
</dbReference>
<accession>A0A1H9HI92</accession>
<keyword evidence="3" id="KW-1185">Reference proteome</keyword>
<dbReference type="RefSeq" id="WP_091180416.1">
    <property type="nucleotide sequence ID" value="NZ_FOFA01000004.1"/>
</dbReference>
<feature type="transmembrane region" description="Helical" evidence="1">
    <location>
        <begin position="89"/>
        <end position="109"/>
    </location>
</feature>
<organism evidence="2 3">
    <name type="scientific">Microlunatus flavus</name>
    <dbReference type="NCBI Taxonomy" id="1036181"/>
    <lineage>
        <taxon>Bacteria</taxon>
        <taxon>Bacillati</taxon>
        <taxon>Actinomycetota</taxon>
        <taxon>Actinomycetes</taxon>
        <taxon>Propionibacteriales</taxon>
        <taxon>Propionibacteriaceae</taxon>
        <taxon>Microlunatus</taxon>
    </lineage>
</organism>
<sequence>MRRLHLVVVGLMALVAVAGAFLVARGAPWSLVALPLCVCAIGLAAYVVGDSVAGRPTRTPAVAALVVVTLLGVVVGVMAFVTGGTAERVFTVVAVLGTVLAAAGTFVQLRRGSPDRSG</sequence>
<reference evidence="3" key="1">
    <citation type="submission" date="2016-10" db="EMBL/GenBank/DDBJ databases">
        <authorList>
            <person name="Varghese N."/>
            <person name="Submissions S."/>
        </authorList>
    </citation>
    <scope>NUCLEOTIDE SEQUENCE [LARGE SCALE GENOMIC DNA]</scope>
    <source>
        <strain evidence="3">CGMCC 4.6856</strain>
    </source>
</reference>
<evidence type="ECO:0000256" key="1">
    <source>
        <dbReference type="SAM" id="Phobius"/>
    </source>
</evidence>
<dbReference type="STRING" id="1036181.SAMN05421756_104266"/>
<evidence type="ECO:0000313" key="3">
    <source>
        <dbReference type="Proteomes" id="UP000198504"/>
    </source>
</evidence>
<feature type="transmembrane region" description="Helical" evidence="1">
    <location>
        <begin position="29"/>
        <end position="49"/>
    </location>
</feature>
<keyword evidence="1" id="KW-1133">Transmembrane helix</keyword>
<feature type="transmembrane region" description="Helical" evidence="1">
    <location>
        <begin position="61"/>
        <end position="83"/>
    </location>
</feature>